<dbReference type="EMBL" id="EF420157">
    <property type="protein sequence ID" value="ABQ43656.1"/>
    <property type="molecule type" value="Genomic_DNA"/>
</dbReference>
<name>A7XCD8_9POXV</name>
<evidence type="ECO:0000313" key="1">
    <source>
        <dbReference type="EMBL" id="ABQ43501.1"/>
    </source>
</evidence>
<protein>
    <submittedName>
        <fullName evidence="1">Uncharacterized protein 28L</fullName>
    </submittedName>
</protein>
<gene>
    <name evidence="1" type="primary">28L</name>
</gene>
<organism evidence="1 4">
    <name type="scientific">Tanapox virus</name>
    <dbReference type="NCBI Taxonomy" id="99000"/>
    <lineage>
        <taxon>Viruses</taxon>
        <taxon>Varidnaviria</taxon>
        <taxon>Bamfordvirae</taxon>
        <taxon>Nucleocytoviricota</taxon>
        <taxon>Pokkesviricetes</taxon>
        <taxon>Chitovirales</taxon>
        <taxon>Poxviridae</taxon>
        <taxon>Chordopoxvirinae</taxon>
        <taxon>Yatapoxvirus</taxon>
        <taxon>Yatapoxvirus tanapox</taxon>
    </lineage>
</organism>
<evidence type="ECO:0000313" key="2">
    <source>
        <dbReference type="EMBL" id="ABQ43656.1"/>
    </source>
</evidence>
<evidence type="ECO:0000313" key="3">
    <source>
        <dbReference type="Proteomes" id="UP000099606"/>
    </source>
</evidence>
<dbReference type="Proteomes" id="UP000099606">
    <property type="component" value="Segment"/>
</dbReference>
<reference evidence="3 4" key="1">
    <citation type="journal article" date="2007" name="Virus Res.">
        <title>Comparative genetic analysis of genomic DNA sequences of two human isolates of Tanapox virus.</title>
        <authorList>
            <person name="Nazarian S.H."/>
            <person name="Barrett J.W."/>
            <person name="Frace A.M."/>
            <person name="Olsen-Rasmussen M."/>
            <person name="Khristova M."/>
            <person name="Shaban M."/>
            <person name="Neering S."/>
            <person name="Li Y."/>
            <person name="Damon I.K."/>
            <person name="Esposito J.J."/>
            <person name="Essani K."/>
            <person name="McFadden G."/>
        </authorList>
    </citation>
    <scope>NUCLEOTIDE SEQUENCE [LARGE SCALE GENOMIC DNA]</scope>
    <source>
        <strain evidence="1">TPV-Kenya</strain>
        <strain evidence="2">TPV-RoC</strain>
    </source>
</reference>
<evidence type="ECO:0000313" key="4">
    <source>
        <dbReference type="Proteomes" id="UP000130031"/>
    </source>
</evidence>
<dbReference type="Proteomes" id="UP000130031">
    <property type="component" value="Segment"/>
</dbReference>
<sequence length="48" mass="5645">MEAPQNNSLYLEGVKILNSMERLLLLFKIINTINRLNKLNFNIKNKNL</sequence>
<proteinExistence type="predicted"/>
<dbReference type="EMBL" id="EF420156">
    <property type="protein sequence ID" value="ABQ43501.1"/>
    <property type="molecule type" value="Genomic_DNA"/>
</dbReference>
<accession>A7XCD8</accession>